<dbReference type="EMBL" id="QGHV01000018">
    <property type="protein sequence ID" value="PWT37692.1"/>
    <property type="molecule type" value="Genomic_DNA"/>
</dbReference>
<organism evidence="1 2">
    <name type="scientific">Limosilactobacillus reuteri</name>
    <name type="common">Lactobacillus reuteri</name>
    <dbReference type="NCBI Taxonomy" id="1598"/>
    <lineage>
        <taxon>Bacteria</taxon>
        <taxon>Bacillati</taxon>
        <taxon>Bacillota</taxon>
        <taxon>Bacilli</taxon>
        <taxon>Lactobacillales</taxon>
        <taxon>Lactobacillaceae</taxon>
        <taxon>Limosilactobacillus</taxon>
    </lineage>
</organism>
<comment type="caution">
    <text evidence="1">The sequence shown here is derived from an EMBL/GenBank/DDBJ whole genome shotgun (WGS) entry which is preliminary data.</text>
</comment>
<dbReference type="Proteomes" id="UP000245735">
    <property type="component" value="Unassembled WGS sequence"/>
</dbReference>
<protein>
    <submittedName>
        <fullName evidence="1">Uncharacterized protein</fullName>
    </submittedName>
</protein>
<sequence>MMEAIAMDDDISKLLYYNTSDALSRPSLTEDQKIALATYNPEDASKRRIYPTRYTPNVVIDQRSFIGLGISGFIPQESWRQFSEKYVMGYLYFYILVDNSIMEIDEGQRQDLLLQRIYDLFQDSYDYGMGHIQEGNLTELWEQNNKFGGYALMMRVIDFK</sequence>
<dbReference type="AlphaFoldDB" id="A0ABD6Y7Z4"/>
<name>A0ABD6Y7Z4_LIMRT</name>
<proteinExistence type="predicted"/>
<evidence type="ECO:0000313" key="1">
    <source>
        <dbReference type="EMBL" id="PWT37692.1"/>
    </source>
</evidence>
<gene>
    <name evidence="1" type="ORF">DKZ35_04110</name>
</gene>
<accession>A0ABD6Y7Z4</accession>
<evidence type="ECO:0000313" key="2">
    <source>
        <dbReference type="Proteomes" id="UP000245735"/>
    </source>
</evidence>
<reference evidence="2" key="1">
    <citation type="journal article" date="2018" name="Front. Microbiol.">
        <title>Comparative Genomics of the Herbivore Gut Symbiont Lactobacillus reuteri Reveals Genetic Diversity and Lifestyle Adaptation.</title>
        <authorList>
            <person name="Zhao J."/>
        </authorList>
    </citation>
    <scope>NUCLEOTIDE SEQUENCE [LARGE SCALE GENOMIC DNA]</scope>
    <source>
        <strain evidence="2">LR9</strain>
    </source>
</reference>